<evidence type="ECO:0000313" key="3">
    <source>
        <dbReference type="Proteomes" id="UP001345963"/>
    </source>
</evidence>
<evidence type="ECO:0000256" key="1">
    <source>
        <dbReference type="SAM" id="MobiDB-lite"/>
    </source>
</evidence>
<sequence>MDAETSFRQRNSFSPHTDTELFSSEEDSSLYFTYSGEDNELEVTNLHYEVDTAAQIPWYEKLAEFKLPWEVKGNKQTAINNLSLRVCSGQMLAVIGSSGDTTARWGFKYLFF</sequence>
<proteinExistence type="predicted"/>
<organism evidence="2 3">
    <name type="scientific">Ataeniobius toweri</name>
    <dbReference type="NCBI Taxonomy" id="208326"/>
    <lineage>
        <taxon>Eukaryota</taxon>
        <taxon>Metazoa</taxon>
        <taxon>Chordata</taxon>
        <taxon>Craniata</taxon>
        <taxon>Vertebrata</taxon>
        <taxon>Euteleostomi</taxon>
        <taxon>Actinopterygii</taxon>
        <taxon>Neopterygii</taxon>
        <taxon>Teleostei</taxon>
        <taxon>Neoteleostei</taxon>
        <taxon>Acanthomorphata</taxon>
        <taxon>Ovalentaria</taxon>
        <taxon>Atherinomorphae</taxon>
        <taxon>Cyprinodontiformes</taxon>
        <taxon>Goodeidae</taxon>
        <taxon>Ataeniobius</taxon>
    </lineage>
</organism>
<evidence type="ECO:0000313" key="2">
    <source>
        <dbReference type="EMBL" id="MED6236562.1"/>
    </source>
</evidence>
<dbReference type="Proteomes" id="UP001345963">
    <property type="component" value="Unassembled WGS sequence"/>
</dbReference>
<name>A0ABU7AEX3_9TELE</name>
<reference evidence="2 3" key="1">
    <citation type="submission" date="2021-07" db="EMBL/GenBank/DDBJ databases">
        <authorList>
            <person name="Palmer J.M."/>
        </authorList>
    </citation>
    <scope>NUCLEOTIDE SEQUENCE [LARGE SCALE GENOMIC DNA]</scope>
    <source>
        <strain evidence="2 3">AT_MEX2019</strain>
        <tissue evidence="2">Muscle</tissue>
    </source>
</reference>
<feature type="compositionally biased region" description="Polar residues" evidence="1">
    <location>
        <begin position="1"/>
        <end position="22"/>
    </location>
</feature>
<feature type="region of interest" description="Disordered" evidence="1">
    <location>
        <begin position="1"/>
        <end position="24"/>
    </location>
</feature>
<accession>A0ABU7AEX3</accession>
<protein>
    <submittedName>
        <fullName evidence="2">Uncharacterized protein</fullName>
    </submittedName>
</protein>
<dbReference type="EMBL" id="JAHUTI010012262">
    <property type="protein sequence ID" value="MED6236562.1"/>
    <property type="molecule type" value="Genomic_DNA"/>
</dbReference>
<comment type="caution">
    <text evidence="2">The sequence shown here is derived from an EMBL/GenBank/DDBJ whole genome shotgun (WGS) entry which is preliminary data.</text>
</comment>
<keyword evidence="3" id="KW-1185">Reference proteome</keyword>
<gene>
    <name evidence="2" type="ORF">ATANTOWER_011095</name>
</gene>